<sequence>MSYLAQKLREAIQASKGDRNAAARRLMAMASEDLNLLRAITTPYLQGIAFALVEKAMGKQPSTMQVAPNGAVQRPGPTAAPVRRPGGPAGALPKETLDAIVDKLDRNMPAPPKPPAKSPSTPAEALANLGIDPKGPPPTKAGQQHKAAMVEMAKAFKKF</sequence>
<evidence type="ECO:0000313" key="3">
    <source>
        <dbReference type="Proteomes" id="UP001597295"/>
    </source>
</evidence>
<proteinExistence type="predicted"/>
<feature type="compositionally biased region" description="Basic and acidic residues" evidence="1">
    <location>
        <begin position="95"/>
        <end position="106"/>
    </location>
</feature>
<gene>
    <name evidence="2" type="ORF">ACFSM5_03050</name>
</gene>
<organism evidence="2 3">
    <name type="scientific">Lacibacterium aquatile</name>
    <dbReference type="NCBI Taxonomy" id="1168082"/>
    <lineage>
        <taxon>Bacteria</taxon>
        <taxon>Pseudomonadati</taxon>
        <taxon>Pseudomonadota</taxon>
        <taxon>Alphaproteobacteria</taxon>
        <taxon>Rhodospirillales</taxon>
        <taxon>Rhodospirillaceae</taxon>
    </lineage>
</organism>
<accession>A0ABW5DMZ7</accession>
<dbReference type="EMBL" id="JBHUIP010000003">
    <property type="protein sequence ID" value="MFD2261849.1"/>
    <property type="molecule type" value="Genomic_DNA"/>
</dbReference>
<comment type="caution">
    <text evidence="2">The sequence shown here is derived from an EMBL/GenBank/DDBJ whole genome shotgun (WGS) entry which is preliminary data.</text>
</comment>
<name>A0ABW5DMZ7_9PROT</name>
<evidence type="ECO:0000313" key="2">
    <source>
        <dbReference type="EMBL" id="MFD2261849.1"/>
    </source>
</evidence>
<protein>
    <submittedName>
        <fullName evidence="2">Uncharacterized protein</fullName>
    </submittedName>
</protein>
<feature type="region of interest" description="Disordered" evidence="1">
    <location>
        <begin position="65"/>
        <end position="144"/>
    </location>
</feature>
<reference evidence="3" key="1">
    <citation type="journal article" date="2019" name="Int. J. Syst. Evol. Microbiol.">
        <title>The Global Catalogue of Microorganisms (GCM) 10K type strain sequencing project: providing services to taxonomists for standard genome sequencing and annotation.</title>
        <authorList>
            <consortium name="The Broad Institute Genomics Platform"/>
            <consortium name="The Broad Institute Genome Sequencing Center for Infectious Disease"/>
            <person name="Wu L."/>
            <person name="Ma J."/>
        </authorList>
    </citation>
    <scope>NUCLEOTIDE SEQUENCE [LARGE SCALE GENOMIC DNA]</scope>
    <source>
        <strain evidence="3">CGMCC 1.19062</strain>
    </source>
</reference>
<dbReference type="Proteomes" id="UP001597295">
    <property type="component" value="Unassembled WGS sequence"/>
</dbReference>
<evidence type="ECO:0000256" key="1">
    <source>
        <dbReference type="SAM" id="MobiDB-lite"/>
    </source>
</evidence>
<dbReference type="RefSeq" id="WP_379874763.1">
    <property type="nucleotide sequence ID" value="NZ_JBHUIP010000003.1"/>
</dbReference>
<keyword evidence="3" id="KW-1185">Reference proteome</keyword>